<feature type="region of interest" description="Disordered" evidence="8">
    <location>
        <begin position="739"/>
        <end position="861"/>
    </location>
</feature>
<keyword evidence="6" id="KW-0539">Nucleus</keyword>
<sequence length="1048" mass="117645">MTPTPPSTTSSSAEYHFRVRHVDTGIGTRKKTSPQQNAPTSPDDMQNRIDRLEGLVLSLMTNGSQSSGRAAALAAINGESSGPAAEPSNELDLDDDHGEESDTEQVTKSFGVMKMMDNNKSYYISEAHWATVLNDIAEVRQFFTSHKQAFEDQANKIKSVQKESDVVPQSTLLFGVMKPLSRSEIIASMPSKYMTDLLVARYFNTYDPATHILHGPTFQAQYNKHWEDPSQTDLTWIAMLFALMRLAMLSYKREGDEPPEFKGKAMDMAGSFRNLFAHCVTLADYTKPHPFLIEALVFHLHGDFTQTREADVSVWVLAGVIARLAMRMGYHRDSKMFPNISPFQGEMRRRVWSFVRLSDVLFSFQVGLPSLLRAADMDTELPQNLYDDDFDEHTKDMPAPRQLSEPTPISYLITKARLVGAFGKVNEFASSVMTASYDKAMELDTELRRARDLIPDHLQIRPIEECQLDPVQLIMSRFSVHTVYHKAQIVLHRPYLVRARENPRFTYSRRTCIDSAIELLGFQRMFHAETRHGRLRGRQTLVTSLSSADFLLAATIACLDLYQGYLLQAAGRPSGDTYTWGRERRDEMITAVQGSKEIWDELRDQSMEAWKASNILGVMLSKLHNSIPGLESGTGVPDLFEPQDEKQNAAMTLGLLSSGMSPMNPGPSPLGDNLFKTGGDPTMPAGLGNPAEMPGGPLSPFSSMFGAMPDMQSNLDWDAWDTYIQNPTLDASNQFWPMMDATGLPQGGTASDEPHYGSSQAPDRIQPQGYRRSQDASALQIRLNSGKHAPESSNHRETRELHDEEFSSKPPTPEESLVEEGLEPEERRALERDTPSKERIRAGHARSQATRNSNSEGGGIRFNRPIETVYIGNLFWDLKAEDLRAHMEQYGTVISAMITHDNRGLSKGFGYVQYSTIQEARLAIERQDMQMLHGRQTVVRFARTQMEQTQDDLNAKPSSTLFIGNIPYELTDRDLQDLFIDVYNFTDIRIPVDRRSGTPRGYAHAEFIDIPAAEAAREILRRKFPYGRKLKVQFAHGIKKGGGPSGSD</sequence>
<keyword evidence="4" id="KW-0238">DNA-binding</keyword>
<dbReference type="Pfam" id="PF04082">
    <property type="entry name" value="Fungal_trans"/>
    <property type="match status" value="1"/>
</dbReference>
<comment type="caution">
    <text evidence="10">The sequence shown here is derived from an EMBL/GenBank/DDBJ whole genome shotgun (WGS) entry which is preliminary data.</text>
</comment>
<evidence type="ECO:0000256" key="6">
    <source>
        <dbReference type="ARBA" id="ARBA00023242"/>
    </source>
</evidence>
<evidence type="ECO:0000256" key="1">
    <source>
        <dbReference type="ARBA" id="ARBA00022723"/>
    </source>
</evidence>
<keyword evidence="5" id="KW-0804">Transcription</keyword>
<evidence type="ECO:0000256" key="7">
    <source>
        <dbReference type="PROSITE-ProRule" id="PRU00176"/>
    </source>
</evidence>
<evidence type="ECO:0000256" key="2">
    <source>
        <dbReference type="ARBA" id="ARBA00022833"/>
    </source>
</evidence>
<evidence type="ECO:0000256" key="4">
    <source>
        <dbReference type="ARBA" id="ARBA00023125"/>
    </source>
</evidence>
<evidence type="ECO:0000256" key="8">
    <source>
        <dbReference type="SAM" id="MobiDB-lite"/>
    </source>
</evidence>
<keyword evidence="11" id="KW-1185">Reference proteome</keyword>
<dbReference type="GO" id="GO:0003723">
    <property type="term" value="F:RNA binding"/>
    <property type="evidence" value="ECO:0007669"/>
    <property type="project" value="UniProtKB-UniRule"/>
</dbReference>
<dbReference type="Proteomes" id="UP001150941">
    <property type="component" value="Unassembled WGS sequence"/>
</dbReference>
<accession>A0A9W9TNV1</accession>
<reference evidence="10" key="1">
    <citation type="submission" date="2022-11" db="EMBL/GenBank/DDBJ databases">
        <authorList>
            <person name="Petersen C."/>
        </authorList>
    </citation>
    <scope>NUCLEOTIDE SEQUENCE</scope>
    <source>
        <strain evidence="10">IBT 19713</strain>
    </source>
</reference>
<dbReference type="GO" id="GO:0008270">
    <property type="term" value="F:zinc ion binding"/>
    <property type="evidence" value="ECO:0007669"/>
    <property type="project" value="InterPro"/>
</dbReference>
<dbReference type="SMART" id="SM00906">
    <property type="entry name" value="Fungal_trans"/>
    <property type="match status" value="1"/>
</dbReference>
<dbReference type="EMBL" id="JAPQKS010000004">
    <property type="protein sequence ID" value="KAJ5232958.1"/>
    <property type="molecule type" value="Genomic_DNA"/>
</dbReference>
<proteinExistence type="predicted"/>
<dbReference type="GO" id="GO:0005634">
    <property type="term" value="C:nucleus"/>
    <property type="evidence" value="ECO:0007669"/>
    <property type="project" value="TreeGrafter"/>
</dbReference>
<dbReference type="GO" id="GO:0001228">
    <property type="term" value="F:DNA-binding transcription activator activity, RNA polymerase II-specific"/>
    <property type="evidence" value="ECO:0007669"/>
    <property type="project" value="TreeGrafter"/>
</dbReference>
<dbReference type="GO" id="GO:0000978">
    <property type="term" value="F:RNA polymerase II cis-regulatory region sequence-specific DNA binding"/>
    <property type="evidence" value="ECO:0007669"/>
    <property type="project" value="TreeGrafter"/>
</dbReference>
<dbReference type="AlphaFoldDB" id="A0A9W9TNV1"/>
<feature type="compositionally biased region" description="Basic and acidic residues" evidence="8">
    <location>
        <begin position="824"/>
        <end position="841"/>
    </location>
</feature>
<feature type="domain" description="RRM" evidence="9">
    <location>
        <begin position="959"/>
        <end position="1037"/>
    </location>
</feature>
<feature type="compositionally biased region" description="Acidic residues" evidence="8">
    <location>
        <begin position="89"/>
        <end position="103"/>
    </location>
</feature>
<feature type="region of interest" description="Disordered" evidence="8">
    <location>
        <begin position="1"/>
        <end position="47"/>
    </location>
</feature>
<dbReference type="InterPro" id="IPR051430">
    <property type="entry name" value="Fungal_TF_Env_Response"/>
</dbReference>
<keyword evidence="1" id="KW-0479">Metal-binding</keyword>
<name>A0A9W9TNV1_9EURO</name>
<dbReference type="PANTHER" id="PTHR31944:SF131">
    <property type="entry name" value="HEME-RESPONSIVE ZINC FINGER TRANSCRIPTION FACTOR HAP1"/>
    <property type="match status" value="1"/>
</dbReference>
<dbReference type="PANTHER" id="PTHR31944">
    <property type="entry name" value="HEME-RESPONSIVE ZINC FINGER TRANSCRIPTION FACTOR HAP1"/>
    <property type="match status" value="1"/>
</dbReference>
<dbReference type="GeneID" id="83202513"/>
<dbReference type="Pfam" id="PF00076">
    <property type="entry name" value="RRM_1"/>
    <property type="match status" value="2"/>
</dbReference>
<evidence type="ECO:0000256" key="3">
    <source>
        <dbReference type="ARBA" id="ARBA00023015"/>
    </source>
</evidence>
<dbReference type="CDD" id="cd12148">
    <property type="entry name" value="fungal_TF_MHR"/>
    <property type="match status" value="1"/>
</dbReference>
<dbReference type="InterPro" id="IPR012677">
    <property type="entry name" value="Nucleotide-bd_a/b_plait_sf"/>
</dbReference>
<evidence type="ECO:0000256" key="5">
    <source>
        <dbReference type="ARBA" id="ARBA00023163"/>
    </source>
</evidence>
<dbReference type="SMART" id="SM00360">
    <property type="entry name" value="RRM"/>
    <property type="match status" value="2"/>
</dbReference>
<dbReference type="InterPro" id="IPR007219">
    <property type="entry name" value="XnlR_reg_dom"/>
</dbReference>
<evidence type="ECO:0000313" key="10">
    <source>
        <dbReference type="EMBL" id="KAJ5232958.1"/>
    </source>
</evidence>
<feature type="domain" description="RRM" evidence="9">
    <location>
        <begin position="867"/>
        <end position="944"/>
    </location>
</feature>
<dbReference type="InterPro" id="IPR035979">
    <property type="entry name" value="RBD_domain_sf"/>
</dbReference>
<organism evidence="10 11">
    <name type="scientific">Penicillium chermesinum</name>
    <dbReference type="NCBI Taxonomy" id="63820"/>
    <lineage>
        <taxon>Eukaryota</taxon>
        <taxon>Fungi</taxon>
        <taxon>Dikarya</taxon>
        <taxon>Ascomycota</taxon>
        <taxon>Pezizomycotina</taxon>
        <taxon>Eurotiomycetes</taxon>
        <taxon>Eurotiomycetidae</taxon>
        <taxon>Eurotiales</taxon>
        <taxon>Aspergillaceae</taxon>
        <taxon>Penicillium</taxon>
    </lineage>
</organism>
<feature type="compositionally biased region" description="Polar residues" evidence="8">
    <location>
        <begin position="33"/>
        <end position="44"/>
    </location>
</feature>
<dbReference type="OrthoDB" id="762982at2759"/>
<dbReference type="GO" id="GO:0006351">
    <property type="term" value="P:DNA-templated transcription"/>
    <property type="evidence" value="ECO:0007669"/>
    <property type="project" value="InterPro"/>
</dbReference>
<dbReference type="RefSeq" id="XP_058330950.1">
    <property type="nucleotide sequence ID" value="XM_058475210.1"/>
</dbReference>
<reference evidence="10" key="2">
    <citation type="journal article" date="2023" name="IMA Fungus">
        <title>Comparative genomic study of the Penicillium genus elucidates a diverse pangenome and 15 lateral gene transfer events.</title>
        <authorList>
            <person name="Petersen C."/>
            <person name="Sorensen T."/>
            <person name="Nielsen M.R."/>
            <person name="Sondergaard T.E."/>
            <person name="Sorensen J.L."/>
            <person name="Fitzpatrick D.A."/>
            <person name="Frisvad J.C."/>
            <person name="Nielsen K.L."/>
        </authorList>
    </citation>
    <scope>NUCLEOTIDE SEQUENCE</scope>
    <source>
        <strain evidence="10">IBT 19713</strain>
    </source>
</reference>
<dbReference type="SUPFAM" id="SSF54928">
    <property type="entry name" value="RNA-binding domain, RBD"/>
    <property type="match status" value="2"/>
</dbReference>
<dbReference type="Gene3D" id="3.30.70.330">
    <property type="match status" value="2"/>
</dbReference>
<gene>
    <name evidence="10" type="ORF">N7468_005914</name>
</gene>
<keyword evidence="3" id="KW-0805">Transcription regulation</keyword>
<feature type="region of interest" description="Disordered" evidence="8">
    <location>
        <begin position="78"/>
        <end position="106"/>
    </location>
</feature>
<dbReference type="InterPro" id="IPR000504">
    <property type="entry name" value="RRM_dom"/>
</dbReference>
<dbReference type="PROSITE" id="PS50102">
    <property type="entry name" value="RRM"/>
    <property type="match status" value="2"/>
</dbReference>
<evidence type="ECO:0000259" key="9">
    <source>
        <dbReference type="PROSITE" id="PS50102"/>
    </source>
</evidence>
<feature type="compositionally biased region" description="Basic and acidic residues" evidence="8">
    <location>
        <begin position="788"/>
        <end position="807"/>
    </location>
</feature>
<protein>
    <recommendedName>
        <fullName evidence="9">RRM domain-containing protein</fullName>
    </recommendedName>
</protein>
<dbReference type="CDD" id="cd00590">
    <property type="entry name" value="RRM_SF"/>
    <property type="match status" value="2"/>
</dbReference>
<evidence type="ECO:0000313" key="11">
    <source>
        <dbReference type="Proteomes" id="UP001150941"/>
    </source>
</evidence>
<keyword evidence="2" id="KW-0862">Zinc</keyword>
<keyword evidence="7" id="KW-0694">RNA-binding</keyword>